<dbReference type="InterPro" id="IPR013087">
    <property type="entry name" value="Znf_C2H2_type"/>
</dbReference>
<evidence type="ECO:0000259" key="2">
    <source>
        <dbReference type="PROSITE" id="PS50157"/>
    </source>
</evidence>
<dbReference type="PROSITE" id="PS50157">
    <property type="entry name" value="ZINC_FINGER_C2H2_2"/>
    <property type="match status" value="1"/>
</dbReference>
<proteinExistence type="predicted"/>
<keyword evidence="1" id="KW-0862">Zinc</keyword>
<feature type="non-terminal residue" evidence="3">
    <location>
        <position position="100"/>
    </location>
</feature>
<protein>
    <recommendedName>
        <fullName evidence="2">C2H2-type domain-containing protein</fullName>
    </recommendedName>
</protein>
<dbReference type="PROSITE" id="PS00028">
    <property type="entry name" value="ZINC_FINGER_C2H2_1"/>
    <property type="match status" value="1"/>
</dbReference>
<evidence type="ECO:0000313" key="3">
    <source>
        <dbReference type="EMBL" id="CEK55731.1"/>
    </source>
</evidence>
<organism evidence="3">
    <name type="scientific">Arion vulgaris</name>
    <dbReference type="NCBI Taxonomy" id="1028688"/>
    <lineage>
        <taxon>Eukaryota</taxon>
        <taxon>Metazoa</taxon>
        <taxon>Spiralia</taxon>
        <taxon>Lophotrochozoa</taxon>
        <taxon>Mollusca</taxon>
        <taxon>Gastropoda</taxon>
        <taxon>Heterobranchia</taxon>
        <taxon>Euthyneura</taxon>
        <taxon>Panpulmonata</taxon>
        <taxon>Eupulmonata</taxon>
        <taxon>Stylommatophora</taxon>
        <taxon>Helicina</taxon>
        <taxon>Arionoidea</taxon>
        <taxon>Arionidae</taxon>
        <taxon>Arion</taxon>
    </lineage>
</organism>
<reference evidence="3" key="1">
    <citation type="submission" date="2014-12" db="EMBL/GenBank/DDBJ databases">
        <title>Insight into the proteome of Arion vulgaris.</title>
        <authorList>
            <person name="Aradska J."/>
            <person name="Bulat T."/>
            <person name="Smidak R."/>
            <person name="Sarate P."/>
            <person name="Gangsoo J."/>
            <person name="Sialana F."/>
            <person name="Bilban M."/>
            <person name="Lubec G."/>
        </authorList>
    </citation>
    <scope>NUCLEOTIDE SEQUENCE</scope>
    <source>
        <tissue evidence="3">Skin</tissue>
    </source>
</reference>
<keyword evidence="1" id="KW-0479">Metal-binding</keyword>
<dbReference type="Gene3D" id="3.30.160.60">
    <property type="entry name" value="Classic Zinc Finger"/>
    <property type="match status" value="1"/>
</dbReference>
<feature type="non-terminal residue" evidence="3">
    <location>
        <position position="1"/>
    </location>
</feature>
<sequence>NLRSHIQRVHTLNKEQHGLIYECEECSCMFRRLGSLNAHISRAHADPGDSSQTMVQDIKVPLQHSLHHLADMNDSSVLHDVLGLDHAGGTDLTGASLVDG</sequence>
<dbReference type="EMBL" id="HACG01008866">
    <property type="protein sequence ID" value="CEK55731.1"/>
    <property type="molecule type" value="Transcribed_RNA"/>
</dbReference>
<dbReference type="AlphaFoldDB" id="A0A0B6YIU4"/>
<dbReference type="GO" id="GO:0008270">
    <property type="term" value="F:zinc ion binding"/>
    <property type="evidence" value="ECO:0007669"/>
    <property type="project" value="UniProtKB-KW"/>
</dbReference>
<feature type="domain" description="C2H2-type" evidence="2">
    <location>
        <begin position="21"/>
        <end position="49"/>
    </location>
</feature>
<accession>A0A0B6YIU4</accession>
<keyword evidence="1" id="KW-0863">Zinc-finger</keyword>
<gene>
    <name evidence="3" type="primary">ORF25891</name>
</gene>
<name>A0A0B6YIU4_9EUPU</name>
<evidence type="ECO:0000256" key="1">
    <source>
        <dbReference type="PROSITE-ProRule" id="PRU00042"/>
    </source>
</evidence>